<protein>
    <recommendedName>
        <fullName evidence="2">SPW repeat-containing integral membrane domain-containing protein</fullName>
    </recommendedName>
</protein>
<proteinExistence type="predicted"/>
<name>A0A1J0VZ64_9NOCA</name>
<evidence type="ECO:0000313" key="3">
    <source>
        <dbReference type="EMBL" id="APE37306.1"/>
    </source>
</evidence>
<dbReference type="Proteomes" id="UP000183810">
    <property type="component" value="Chromosome"/>
</dbReference>
<feature type="transmembrane region" description="Helical" evidence="1">
    <location>
        <begin position="7"/>
        <end position="26"/>
    </location>
</feature>
<gene>
    <name evidence="3" type="ORF">BOX37_29020</name>
</gene>
<organism evidence="3 4">
    <name type="scientific">Nocardia mangyaensis</name>
    <dbReference type="NCBI Taxonomy" id="2213200"/>
    <lineage>
        <taxon>Bacteria</taxon>
        <taxon>Bacillati</taxon>
        <taxon>Actinomycetota</taxon>
        <taxon>Actinomycetes</taxon>
        <taxon>Mycobacteriales</taxon>
        <taxon>Nocardiaceae</taxon>
        <taxon>Nocardia</taxon>
    </lineage>
</organism>
<keyword evidence="1" id="KW-1133">Transmembrane helix</keyword>
<dbReference type="Pfam" id="PF03779">
    <property type="entry name" value="SPW"/>
    <property type="match status" value="1"/>
</dbReference>
<feature type="transmembrane region" description="Helical" evidence="1">
    <location>
        <begin position="32"/>
        <end position="49"/>
    </location>
</feature>
<keyword evidence="1" id="KW-0472">Membrane</keyword>
<feature type="transmembrane region" description="Helical" evidence="1">
    <location>
        <begin position="61"/>
        <end position="81"/>
    </location>
</feature>
<keyword evidence="1" id="KW-0812">Transmembrane</keyword>
<sequence length="118" mass="12621">MFNDSRAQDFLAVVLGAFTALSPLWLNTNSNARWTLIVLGVLIAATGLVQMARASMASADYAMGLFGVLLFISPWAMDFTAFRGAAWTAWVVGVVTAVVAVAALPAMSQRLHNMAPHH</sequence>
<dbReference type="OrthoDB" id="32521at2"/>
<accession>A0A1J0VZ64</accession>
<dbReference type="InterPro" id="IPR005530">
    <property type="entry name" value="SPW"/>
</dbReference>
<evidence type="ECO:0000313" key="4">
    <source>
        <dbReference type="Proteomes" id="UP000183810"/>
    </source>
</evidence>
<dbReference type="EMBL" id="CP018082">
    <property type="protein sequence ID" value="APE37306.1"/>
    <property type="molecule type" value="Genomic_DNA"/>
</dbReference>
<dbReference type="KEGG" id="nsl:BOX37_29020"/>
<reference evidence="3" key="1">
    <citation type="submission" date="2016-11" db="EMBL/GenBank/DDBJ databases">
        <authorList>
            <person name="Jaros S."/>
            <person name="Januszkiewicz K."/>
            <person name="Wedrychowicz H."/>
        </authorList>
    </citation>
    <scope>NUCLEOTIDE SEQUENCE [LARGE SCALE GENOMIC DNA]</scope>
    <source>
        <strain evidence="3">Y48</strain>
    </source>
</reference>
<evidence type="ECO:0000259" key="2">
    <source>
        <dbReference type="Pfam" id="PF03779"/>
    </source>
</evidence>
<feature type="transmembrane region" description="Helical" evidence="1">
    <location>
        <begin position="87"/>
        <end position="107"/>
    </location>
</feature>
<keyword evidence="4" id="KW-1185">Reference proteome</keyword>
<evidence type="ECO:0000256" key="1">
    <source>
        <dbReference type="SAM" id="Phobius"/>
    </source>
</evidence>
<dbReference type="AlphaFoldDB" id="A0A1J0VZ64"/>
<feature type="domain" description="SPW repeat-containing integral membrane" evidence="2">
    <location>
        <begin position="8"/>
        <end position="101"/>
    </location>
</feature>
<dbReference type="RefSeq" id="WP_071930477.1">
    <property type="nucleotide sequence ID" value="NZ_CP018082.1"/>
</dbReference>